<keyword evidence="3" id="KW-1185">Reference proteome</keyword>
<feature type="region of interest" description="Disordered" evidence="1">
    <location>
        <begin position="802"/>
        <end position="833"/>
    </location>
</feature>
<dbReference type="PANTHER" id="PTHR31859:SF1">
    <property type="entry name" value="TETRATRICOPEPTIDE REPEAT PROTEIN 39C"/>
    <property type="match status" value="1"/>
</dbReference>
<comment type="caution">
    <text evidence="2">The sequence shown here is derived from an EMBL/GenBank/DDBJ whole genome shotgun (WGS) entry which is preliminary data.</text>
</comment>
<gene>
    <name evidence="2" type="ORF">G6F64_002617</name>
</gene>
<organism evidence="2 3">
    <name type="scientific">Rhizopus oryzae</name>
    <name type="common">Mucormycosis agent</name>
    <name type="synonym">Rhizopus arrhizus var. delemar</name>
    <dbReference type="NCBI Taxonomy" id="64495"/>
    <lineage>
        <taxon>Eukaryota</taxon>
        <taxon>Fungi</taxon>
        <taxon>Fungi incertae sedis</taxon>
        <taxon>Mucoromycota</taxon>
        <taxon>Mucoromycotina</taxon>
        <taxon>Mucoromycetes</taxon>
        <taxon>Mucorales</taxon>
        <taxon>Mucorineae</taxon>
        <taxon>Rhizopodaceae</taxon>
        <taxon>Rhizopus</taxon>
    </lineage>
</organism>
<name>A0A9P6XG73_RHIOR</name>
<dbReference type="EMBL" id="JAANQT010000233">
    <property type="protein sequence ID" value="KAG1312957.1"/>
    <property type="molecule type" value="Genomic_DNA"/>
</dbReference>
<dbReference type="Pfam" id="PF10300">
    <property type="entry name" value="Iml2-TPR_39"/>
    <property type="match status" value="1"/>
</dbReference>
<feature type="compositionally biased region" description="Basic and acidic residues" evidence="1">
    <location>
        <begin position="1"/>
        <end position="27"/>
    </location>
</feature>
<proteinExistence type="predicted"/>
<feature type="region of interest" description="Disordered" evidence="1">
    <location>
        <begin position="1"/>
        <end position="50"/>
    </location>
</feature>
<evidence type="ECO:0000313" key="2">
    <source>
        <dbReference type="EMBL" id="KAG1312957.1"/>
    </source>
</evidence>
<feature type="compositionally biased region" description="Polar residues" evidence="1">
    <location>
        <begin position="821"/>
        <end position="833"/>
    </location>
</feature>
<dbReference type="AlphaFoldDB" id="A0A9P6XG73"/>
<feature type="compositionally biased region" description="Basic and acidic residues" evidence="1">
    <location>
        <begin position="184"/>
        <end position="195"/>
    </location>
</feature>
<dbReference type="InterPro" id="IPR011990">
    <property type="entry name" value="TPR-like_helical_dom_sf"/>
</dbReference>
<evidence type="ECO:0000256" key="1">
    <source>
        <dbReference type="SAM" id="MobiDB-lite"/>
    </source>
</evidence>
<dbReference type="PANTHER" id="PTHR31859">
    <property type="entry name" value="TETRATRICOPEPTIDE REPEAT PROTEIN 39 FAMILY MEMBER"/>
    <property type="match status" value="1"/>
</dbReference>
<protein>
    <recommendedName>
        <fullName evidence="4">Tetratricopeptide repeat protein 39C</fullName>
    </recommendedName>
</protein>
<sequence length="833" mass="94288">MTDKDSSMNKKEKSEDVNKAIHEYRQESEDEDDVFFAAADDDKSQNDAQLESITNELKCIAIPDEITSENKNEQLTSTVEQEEKESSKDIEQTPIPTKNNQEPKEQTESSKNMLEAESDKESTNQEEGLTAISEPNSPKPKPLTKQVDLPTDQNMADFINLPSPGTSPSPSSTISDEEISDLSISEKSKEDEQKKKVPTGVIPLSNINFSRVKPNVRPPREQEAYDENMLKGVQLLFNNNFSEAKSVFETKAKEDPLYALGLSFMSFIKAISSFNPKDAEAALSKLTETYLFADAQIEAASSGKPIKETVSDYFTNLMGTNTTHLPTNTRPFKRWELMEQEFLSNGALRAHIVRAECALLRAVIYLSLETMVGYLKAGINLRKAYTSYSFVWLQYKRMGQNYNKYIDRDTISGIQFGIGSVHLLLSSLPPRVLKIVSAFGWTADRQLGFALLKLCLEGKRIRSPLASLILLSYYVTITSYAPQILTRELIQPAIECLLDAQQHYPNSAFFLFFAGRVSRLSRNLSLSTQSFVYMHEVTQADWADLGRRAAFEIAFNTAMKLDWASVADRVKELEGKYSTPAFLKYFYGACAEMLGQRTEAILAFAEAPKLIDKRRVSQVEQFVKSRVAFFEVSGYQDLDFSLPALEILCVWNLFGCMEADALTKCLESIESTLILIYEREKLEYDLRKVELVPNSAKPDYYDQRGTLLLMKASVLNALSRFDEGIVHLNWIIDNKDKFKHTNWVVPFAYWECGNTCWGLKDYKRARSLWESISTYSGYDFEFRLATRLNLVIQHAIDLGVPETPKKTGKNKTTHGRKRMTIVSSKSNNNAISS</sequence>
<evidence type="ECO:0008006" key="4">
    <source>
        <dbReference type="Google" id="ProtNLM"/>
    </source>
</evidence>
<feature type="compositionally biased region" description="Basic residues" evidence="1">
    <location>
        <begin position="806"/>
        <end position="819"/>
    </location>
</feature>
<feature type="region of interest" description="Disordered" evidence="1">
    <location>
        <begin position="63"/>
        <end position="197"/>
    </location>
</feature>
<dbReference type="SUPFAM" id="SSF48452">
    <property type="entry name" value="TPR-like"/>
    <property type="match status" value="1"/>
</dbReference>
<feature type="compositionally biased region" description="Low complexity" evidence="1">
    <location>
        <begin position="161"/>
        <end position="174"/>
    </location>
</feature>
<accession>A0A9P6XG73</accession>
<dbReference type="InterPro" id="IPR019412">
    <property type="entry name" value="IML2/TPR_39"/>
</dbReference>
<evidence type="ECO:0000313" key="3">
    <source>
        <dbReference type="Proteomes" id="UP000716291"/>
    </source>
</evidence>
<dbReference type="OrthoDB" id="43460at2759"/>
<dbReference type="Proteomes" id="UP000716291">
    <property type="component" value="Unassembled WGS sequence"/>
</dbReference>
<reference evidence="2" key="1">
    <citation type="journal article" date="2020" name="Microb. Genom.">
        <title>Genetic diversity of clinical and environmental Mucorales isolates obtained from an investigation of mucormycosis cases among solid organ transplant recipients.</title>
        <authorList>
            <person name="Nguyen M.H."/>
            <person name="Kaul D."/>
            <person name="Muto C."/>
            <person name="Cheng S.J."/>
            <person name="Richter R.A."/>
            <person name="Bruno V.M."/>
            <person name="Liu G."/>
            <person name="Beyhan S."/>
            <person name="Sundermann A.J."/>
            <person name="Mounaud S."/>
            <person name="Pasculle A.W."/>
            <person name="Nierman W.C."/>
            <person name="Driscoll E."/>
            <person name="Cumbie R."/>
            <person name="Clancy C.J."/>
            <person name="Dupont C.L."/>
        </authorList>
    </citation>
    <scope>NUCLEOTIDE SEQUENCE</scope>
    <source>
        <strain evidence="2">GL11</strain>
    </source>
</reference>